<comment type="caution">
    <text evidence="1">The sequence shown here is derived from an EMBL/GenBank/DDBJ whole genome shotgun (WGS) entry which is preliminary data.</text>
</comment>
<dbReference type="Proteomes" id="UP001060085">
    <property type="component" value="Linkage Group LG02"/>
</dbReference>
<dbReference type="EMBL" id="CM044702">
    <property type="protein sequence ID" value="KAI5675892.1"/>
    <property type="molecule type" value="Genomic_DNA"/>
</dbReference>
<organism evidence="1 2">
    <name type="scientific">Catharanthus roseus</name>
    <name type="common">Madagascar periwinkle</name>
    <name type="synonym">Vinca rosea</name>
    <dbReference type="NCBI Taxonomy" id="4058"/>
    <lineage>
        <taxon>Eukaryota</taxon>
        <taxon>Viridiplantae</taxon>
        <taxon>Streptophyta</taxon>
        <taxon>Embryophyta</taxon>
        <taxon>Tracheophyta</taxon>
        <taxon>Spermatophyta</taxon>
        <taxon>Magnoliopsida</taxon>
        <taxon>eudicotyledons</taxon>
        <taxon>Gunneridae</taxon>
        <taxon>Pentapetalae</taxon>
        <taxon>asterids</taxon>
        <taxon>lamiids</taxon>
        <taxon>Gentianales</taxon>
        <taxon>Apocynaceae</taxon>
        <taxon>Rauvolfioideae</taxon>
        <taxon>Vinceae</taxon>
        <taxon>Catharanthinae</taxon>
        <taxon>Catharanthus</taxon>
    </lineage>
</organism>
<accession>A0ACC0BT83</accession>
<proteinExistence type="predicted"/>
<sequence length="212" mass="24301">MEQRVGDNLGGYNSPHHQRPYDNVSTYGYHDMPVQHSHPIHDIGYQGRPQHKGGRRGGLGGKGYHRPQEEYPKQEVWHDDNSYEDFGDNPHVGQAYHGGYYGNQQGDKALDKIKWKLPSFKSDSDPNDHSKHKMEEKGKLITDPTKCFKCNGVGHIAINCPIKRTLVFNEDLNGWIEKSDDEYQEGIVNKDEISEDLVKIKILPLLKPKKRE</sequence>
<gene>
    <name evidence="1" type="ORF">M9H77_06842</name>
</gene>
<name>A0ACC0BT83_CATRO</name>
<protein>
    <submittedName>
        <fullName evidence="1">Uncharacterized protein</fullName>
    </submittedName>
</protein>
<evidence type="ECO:0000313" key="2">
    <source>
        <dbReference type="Proteomes" id="UP001060085"/>
    </source>
</evidence>
<reference evidence="2" key="1">
    <citation type="journal article" date="2023" name="Nat. Plants">
        <title>Single-cell RNA sequencing provides a high-resolution roadmap for understanding the multicellular compartmentation of specialized metabolism.</title>
        <authorList>
            <person name="Sun S."/>
            <person name="Shen X."/>
            <person name="Li Y."/>
            <person name="Li Y."/>
            <person name="Wang S."/>
            <person name="Li R."/>
            <person name="Zhang H."/>
            <person name="Shen G."/>
            <person name="Guo B."/>
            <person name="Wei J."/>
            <person name="Xu J."/>
            <person name="St-Pierre B."/>
            <person name="Chen S."/>
            <person name="Sun C."/>
        </authorList>
    </citation>
    <scope>NUCLEOTIDE SEQUENCE [LARGE SCALE GENOMIC DNA]</scope>
</reference>
<evidence type="ECO:0000313" key="1">
    <source>
        <dbReference type="EMBL" id="KAI5675892.1"/>
    </source>
</evidence>
<keyword evidence="2" id="KW-1185">Reference proteome</keyword>